<organism evidence="2 3">
    <name type="scientific">Candidatus Iainarchaeum sp</name>
    <dbReference type="NCBI Taxonomy" id="3101447"/>
    <lineage>
        <taxon>Archaea</taxon>
        <taxon>Candidatus Iainarchaeota</taxon>
        <taxon>Candidatus Iainarchaeia</taxon>
        <taxon>Candidatus Iainarchaeales</taxon>
        <taxon>Candidatus Iainarchaeaceae</taxon>
        <taxon>Candidatus Iainarchaeum</taxon>
    </lineage>
</organism>
<gene>
    <name evidence="2" type="ORF">FJY86_01170</name>
</gene>
<name>A0A8T4CAF0_9ARCH</name>
<evidence type="ECO:0000313" key="2">
    <source>
        <dbReference type="EMBL" id="MBM3281938.1"/>
    </source>
</evidence>
<feature type="compositionally biased region" description="Basic residues" evidence="1">
    <location>
        <begin position="102"/>
        <end position="115"/>
    </location>
</feature>
<sequence length="115" mass="13239">MSRDDVRRALSNRRRDIQFIHELSAKDLLNIYDQLTTRVREGGMSDAQHADALVALRRINRELQLRLPGKMNLSHELQNHMDSLMIIRQRNGKNGNGGMRRNGNRGKGPRGNGRR</sequence>
<accession>A0A8T4CAF0</accession>
<dbReference type="EMBL" id="VGJJ01000005">
    <property type="protein sequence ID" value="MBM3281938.1"/>
    <property type="molecule type" value="Genomic_DNA"/>
</dbReference>
<feature type="region of interest" description="Disordered" evidence="1">
    <location>
        <begin position="90"/>
        <end position="115"/>
    </location>
</feature>
<evidence type="ECO:0000256" key="1">
    <source>
        <dbReference type="SAM" id="MobiDB-lite"/>
    </source>
</evidence>
<reference evidence="2" key="1">
    <citation type="submission" date="2019-03" db="EMBL/GenBank/DDBJ databases">
        <title>Lake Tanganyika Metagenome-Assembled Genomes (MAGs).</title>
        <authorList>
            <person name="Tran P."/>
        </authorList>
    </citation>
    <scope>NUCLEOTIDE SEQUENCE</scope>
    <source>
        <strain evidence="2">M_DeepCast_50m_m2_156</strain>
    </source>
</reference>
<dbReference type="Proteomes" id="UP000774699">
    <property type="component" value="Unassembled WGS sequence"/>
</dbReference>
<protein>
    <submittedName>
        <fullName evidence="2">Uncharacterized protein</fullName>
    </submittedName>
</protein>
<proteinExistence type="predicted"/>
<dbReference type="AlphaFoldDB" id="A0A8T4CAF0"/>
<evidence type="ECO:0000313" key="3">
    <source>
        <dbReference type="Proteomes" id="UP000774699"/>
    </source>
</evidence>
<comment type="caution">
    <text evidence="2">The sequence shown here is derived from an EMBL/GenBank/DDBJ whole genome shotgun (WGS) entry which is preliminary data.</text>
</comment>